<dbReference type="RefSeq" id="WP_232100773.1">
    <property type="nucleotide sequence ID" value="NZ_CP037452.1"/>
</dbReference>
<dbReference type="InterPro" id="IPR025997">
    <property type="entry name" value="SBP_2_dom"/>
</dbReference>
<keyword evidence="7" id="KW-1185">Reference proteome</keyword>
<protein>
    <submittedName>
        <fullName evidence="6">D-ribose-binding periplasmic protein</fullName>
    </submittedName>
</protein>
<dbReference type="Pfam" id="PF13407">
    <property type="entry name" value="Peripla_BP_4"/>
    <property type="match status" value="1"/>
</dbReference>
<feature type="signal peptide" evidence="4">
    <location>
        <begin position="1"/>
        <end position="24"/>
    </location>
</feature>
<dbReference type="InterPro" id="IPR028082">
    <property type="entry name" value="Peripla_BP_I"/>
</dbReference>
<dbReference type="CDD" id="cd06314">
    <property type="entry name" value="PBP1_tmGBP"/>
    <property type="match status" value="1"/>
</dbReference>
<organism evidence="6 7">
    <name type="scientific">Gimesia fumaroli</name>
    <dbReference type="NCBI Taxonomy" id="2527976"/>
    <lineage>
        <taxon>Bacteria</taxon>
        <taxon>Pseudomonadati</taxon>
        <taxon>Planctomycetota</taxon>
        <taxon>Planctomycetia</taxon>
        <taxon>Planctomycetales</taxon>
        <taxon>Planctomycetaceae</taxon>
        <taxon>Gimesia</taxon>
    </lineage>
</organism>
<dbReference type="PANTHER" id="PTHR30036">
    <property type="entry name" value="D-XYLOSE-BINDING PERIPLASMIC PROTEIN"/>
    <property type="match status" value="1"/>
</dbReference>
<sequence length="385" mass="42528" precursor="true">MTCRELIRNGRFLATLLSISLFFAGCNQQKGNENSDATDANSAEKNDVAFVTNGIASFWVIAQKGAEKAGEDLDVNVEVRMPPKGVTDQKRMVQELLAQGIDGIAISPIDPDNQNDLLQEIADNSILVTQDSDAPESPRQCYIGMDNYKAGRMCGELVKEALPDGGEIMLFVGRLGQANAKLRRQGVIDELMERSHDNTRYDEPGKVIKNKKYTILDTRLDDFDFPQAKANAQDAIANNPDLKCMVGLFAYNPPLCLEAIRDAGKLNEIKVVSFDEDESSLQGIVDGTVEGTVVQNPYKYGYESVRVLNALANGDKSVVPENKIIHIPARKITKDNVKEYWAELKSLTSDTDQLKKDNAENLKLDLKPAETENSPEKQKDAKADE</sequence>
<reference evidence="6 7" key="1">
    <citation type="submission" date="2019-03" db="EMBL/GenBank/DDBJ databases">
        <title>Deep-cultivation of Planctomycetes and their phenomic and genomic characterization uncovers novel biology.</title>
        <authorList>
            <person name="Wiegand S."/>
            <person name="Jogler M."/>
            <person name="Boedeker C."/>
            <person name="Pinto D."/>
            <person name="Vollmers J."/>
            <person name="Rivas-Marin E."/>
            <person name="Kohn T."/>
            <person name="Peeters S.H."/>
            <person name="Heuer A."/>
            <person name="Rast P."/>
            <person name="Oberbeckmann S."/>
            <person name="Bunk B."/>
            <person name="Jeske O."/>
            <person name="Meyerdierks A."/>
            <person name="Storesund J.E."/>
            <person name="Kallscheuer N."/>
            <person name="Luecker S."/>
            <person name="Lage O.M."/>
            <person name="Pohl T."/>
            <person name="Merkel B.J."/>
            <person name="Hornburger P."/>
            <person name="Mueller R.-W."/>
            <person name="Bruemmer F."/>
            <person name="Labrenz M."/>
            <person name="Spormann A.M."/>
            <person name="Op den Camp H."/>
            <person name="Overmann J."/>
            <person name="Amann R."/>
            <person name="Jetten M.S.M."/>
            <person name="Mascher T."/>
            <person name="Medema M.H."/>
            <person name="Devos D.P."/>
            <person name="Kaster A.-K."/>
            <person name="Ovreas L."/>
            <person name="Rohde M."/>
            <person name="Galperin M.Y."/>
            <person name="Jogler C."/>
        </authorList>
    </citation>
    <scope>NUCLEOTIDE SEQUENCE [LARGE SCALE GENOMIC DNA]</scope>
    <source>
        <strain evidence="6 7">Enr17</strain>
    </source>
</reference>
<keyword evidence="4" id="KW-0732">Signal</keyword>
<dbReference type="Proteomes" id="UP000318313">
    <property type="component" value="Chromosome"/>
</dbReference>
<comment type="similarity">
    <text evidence="2">Belongs to the bacterial solute-binding protein 2 family.</text>
</comment>
<name>A0A518IFK7_9PLAN</name>
<dbReference type="EMBL" id="CP037452">
    <property type="protein sequence ID" value="QDV51877.1"/>
    <property type="molecule type" value="Genomic_DNA"/>
</dbReference>
<proteinExistence type="inferred from homology"/>
<dbReference type="SUPFAM" id="SSF53822">
    <property type="entry name" value="Periplasmic binding protein-like I"/>
    <property type="match status" value="1"/>
</dbReference>
<dbReference type="GO" id="GO:0030288">
    <property type="term" value="C:outer membrane-bounded periplasmic space"/>
    <property type="evidence" value="ECO:0007669"/>
    <property type="project" value="TreeGrafter"/>
</dbReference>
<evidence type="ECO:0000256" key="4">
    <source>
        <dbReference type="SAM" id="SignalP"/>
    </source>
</evidence>
<evidence type="ECO:0000256" key="1">
    <source>
        <dbReference type="ARBA" id="ARBA00004196"/>
    </source>
</evidence>
<feature type="region of interest" description="Disordered" evidence="3">
    <location>
        <begin position="352"/>
        <end position="385"/>
    </location>
</feature>
<dbReference type="PANTHER" id="PTHR30036:SF7">
    <property type="entry name" value="ABC TRANSPORTER PERIPLASMIC-BINDING PROTEIN YPHF"/>
    <property type="match status" value="1"/>
</dbReference>
<feature type="domain" description="Periplasmic binding protein" evidence="5">
    <location>
        <begin position="52"/>
        <end position="316"/>
    </location>
</feature>
<dbReference type="InterPro" id="IPR050555">
    <property type="entry name" value="Bact_Solute-Bind_Prot2"/>
</dbReference>
<evidence type="ECO:0000313" key="6">
    <source>
        <dbReference type="EMBL" id="QDV51877.1"/>
    </source>
</evidence>
<dbReference type="Gene3D" id="3.40.50.2300">
    <property type="match status" value="2"/>
</dbReference>
<dbReference type="PROSITE" id="PS51257">
    <property type="entry name" value="PROKAR_LIPOPROTEIN"/>
    <property type="match status" value="1"/>
</dbReference>
<evidence type="ECO:0000256" key="3">
    <source>
        <dbReference type="SAM" id="MobiDB-lite"/>
    </source>
</evidence>
<evidence type="ECO:0000313" key="7">
    <source>
        <dbReference type="Proteomes" id="UP000318313"/>
    </source>
</evidence>
<dbReference type="KEGG" id="gfm:Enr17x_39360"/>
<comment type="subcellular location">
    <subcellularLocation>
        <location evidence="1">Cell envelope</location>
    </subcellularLocation>
</comment>
<gene>
    <name evidence="6" type="primary">rbsB_2</name>
    <name evidence="6" type="ORF">Enr17x_39360</name>
</gene>
<evidence type="ECO:0000256" key="2">
    <source>
        <dbReference type="ARBA" id="ARBA00007639"/>
    </source>
</evidence>
<evidence type="ECO:0000259" key="5">
    <source>
        <dbReference type="Pfam" id="PF13407"/>
    </source>
</evidence>
<dbReference type="AlphaFoldDB" id="A0A518IFK7"/>
<feature type="chain" id="PRO_5022016402" evidence="4">
    <location>
        <begin position="25"/>
        <end position="385"/>
    </location>
</feature>
<accession>A0A518IFK7</accession>
<dbReference type="GO" id="GO:0030246">
    <property type="term" value="F:carbohydrate binding"/>
    <property type="evidence" value="ECO:0007669"/>
    <property type="project" value="TreeGrafter"/>
</dbReference>